<dbReference type="Proteomes" id="UP000214880">
    <property type="component" value="Unassembled WGS sequence"/>
</dbReference>
<dbReference type="AlphaFoldDB" id="A0A1G9MK58"/>
<gene>
    <name evidence="3" type="ORF">SAMN04488502_101712</name>
</gene>
<protein>
    <submittedName>
        <fullName evidence="3">Transglycosylase SLT domain-containing protein</fullName>
    </submittedName>
</protein>
<dbReference type="OrthoDB" id="9815002at2"/>
<proteinExistence type="inferred from homology"/>
<dbReference type="InterPro" id="IPR000189">
    <property type="entry name" value="Transglyc_AS"/>
</dbReference>
<evidence type="ECO:0000313" key="3">
    <source>
        <dbReference type="EMBL" id="SDL74514.1"/>
    </source>
</evidence>
<dbReference type="Pfam" id="PF01464">
    <property type="entry name" value="SLT"/>
    <property type="match status" value="1"/>
</dbReference>
<dbReference type="GO" id="GO:0000270">
    <property type="term" value="P:peptidoglycan metabolic process"/>
    <property type="evidence" value="ECO:0007669"/>
    <property type="project" value="InterPro"/>
</dbReference>
<dbReference type="STRING" id="146817.SAMN04488502_101712"/>
<accession>A0A1G9MK58</accession>
<evidence type="ECO:0000313" key="4">
    <source>
        <dbReference type="Proteomes" id="UP000214880"/>
    </source>
</evidence>
<dbReference type="Gene3D" id="1.10.530.10">
    <property type="match status" value="1"/>
</dbReference>
<evidence type="ECO:0000259" key="2">
    <source>
        <dbReference type="Pfam" id="PF01464"/>
    </source>
</evidence>
<dbReference type="GO" id="GO:0008933">
    <property type="term" value="F:peptidoglycan lytic transglycosylase activity"/>
    <property type="evidence" value="ECO:0007669"/>
    <property type="project" value="InterPro"/>
</dbReference>
<dbReference type="PROSITE" id="PS00922">
    <property type="entry name" value="TRANSGLYCOSYLASE"/>
    <property type="match status" value="1"/>
</dbReference>
<feature type="domain" description="Transglycosylase SLT" evidence="2">
    <location>
        <begin position="63"/>
        <end position="163"/>
    </location>
</feature>
<dbReference type="GO" id="GO:0016020">
    <property type="term" value="C:membrane"/>
    <property type="evidence" value="ECO:0007669"/>
    <property type="project" value="InterPro"/>
</dbReference>
<name>A0A1G9MK58_9FIRM</name>
<evidence type="ECO:0000256" key="1">
    <source>
        <dbReference type="ARBA" id="ARBA00007734"/>
    </source>
</evidence>
<dbReference type="EMBL" id="FNHB01000001">
    <property type="protein sequence ID" value="SDL74514.1"/>
    <property type="molecule type" value="Genomic_DNA"/>
</dbReference>
<dbReference type="InterPro" id="IPR023346">
    <property type="entry name" value="Lysozyme-like_dom_sf"/>
</dbReference>
<keyword evidence="4" id="KW-1185">Reference proteome</keyword>
<comment type="similarity">
    <text evidence="1">Belongs to the transglycosylase Slt family.</text>
</comment>
<dbReference type="PANTHER" id="PTHR37423">
    <property type="entry name" value="SOLUBLE LYTIC MUREIN TRANSGLYCOSYLASE-RELATED"/>
    <property type="match status" value="1"/>
</dbReference>
<dbReference type="PANTHER" id="PTHR37423:SF2">
    <property type="entry name" value="MEMBRANE-BOUND LYTIC MUREIN TRANSGLYCOSYLASE C"/>
    <property type="match status" value="1"/>
</dbReference>
<dbReference type="SUPFAM" id="SSF53955">
    <property type="entry name" value="Lysozyme-like"/>
    <property type="match status" value="1"/>
</dbReference>
<reference evidence="3 4" key="1">
    <citation type="submission" date="2016-10" db="EMBL/GenBank/DDBJ databases">
        <authorList>
            <person name="de Groot N.N."/>
        </authorList>
    </citation>
    <scope>NUCLEOTIDE SEQUENCE [LARGE SCALE GENOMIC DNA]</scope>
    <source>
        <strain evidence="3 4">DSM 1736</strain>
    </source>
</reference>
<dbReference type="InterPro" id="IPR008258">
    <property type="entry name" value="Transglycosylase_SLT_dom_1"/>
</dbReference>
<dbReference type="CDD" id="cd00254">
    <property type="entry name" value="LT-like"/>
    <property type="match status" value="1"/>
</dbReference>
<dbReference type="RefSeq" id="WP_092068338.1">
    <property type="nucleotide sequence ID" value="NZ_FNHB01000001.1"/>
</dbReference>
<sequence>MSGIDRVLQRINSIEQRFHLQQAGRAADFQQMLTVELRSGLVNGTKGAAAQEAAAGAKDIQSMIDISSRKYGVDARLITAVARNESNFNPGAVSPAGAAGIMQLMPETAQALGVQNVYDAQENIDGGVKYLKELLTKFNGDVTKAVAAYNAGPQAVVRYQGVPPYRETQDYVGKVLQQYRDSQ</sequence>
<organism evidence="3 4">
    <name type="scientific">Dendrosporobacter quercicolus</name>
    <dbReference type="NCBI Taxonomy" id="146817"/>
    <lineage>
        <taxon>Bacteria</taxon>
        <taxon>Bacillati</taxon>
        <taxon>Bacillota</taxon>
        <taxon>Negativicutes</taxon>
        <taxon>Selenomonadales</taxon>
        <taxon>Sporomusaceae</taxon>
        <taxon>Dendrosporobacter</taxon>
    </lineage>
</organism>